<evidence type="ECO:0000256" key="2">
    <source>
        <dbReference type="ARBA" id="ARBA00022679"/>
    </source>
</evidence>
<evidence type="ECO:0000313" key="3">
    <source>
        <dbReference type="EMBL" id="SFN85987.1"/>
    </source>
</evidence>
<dbReference type="PANTHER" id="PTHR30160">
    <property type="entry name" value="TETRAACYLDISACCHARIDE 4'-KINASE-RELATED"/>
    <property type="match status" value="1"/>
</dbReference>
<gene>
    <name evidence="3" type="ORF">SAMN04487989_10559</name>
</gene>
<name>A0A1I5CGE9_9FLAO</name>
<dbReference type="CDD" id="cd03789">
    <property type="entry name" value="GT9_LPS_heptosyltransferase"/>
    <property type="match status" value="1"/>
</dbReference>
<proteinExistence type="predicted"/>
<protein>
    <submittedName>
        <fullName evidence="3">Heptosyltransferase-2</fullName>
    </submittedName>
</protein>
<dbReference type="SUPFAM" id="SSF53756">
    <property type="entry name" value="UDP-Glycosyltransferase/glycogen phosphorylase"/>
    <property type="match status" value="1"/>
</dbReference>
<dbReference type="STRING" id="649333.SAMN04487989_10559"/>
<dbReference type="Proteomes" id="UP000198705">
    <property type="component" value="Unassembled WGS sequence"/>
</dbReference>
<dbReference type="PANTHER" id="PTHR30160:SF7">
    <property type="entry name" value="ADP-HEPTOSE--LPS HEPTOSYLTRANSFERASE 2"/>
    <property type="match status" value="1"/>
</dbReference>
<dbReference type="GO" id="GO:0005829">
    <property type="term" value="C:cytosol"/>
    <property type="evidence" value="ECO:0007669"/>
    <property type="project" value="TreeGrafter"/>
</dbReference>
<dbReference type="InterPro" id="IPR002201">
    <property type="entry name" value="Glyco_trans_9"/>
</dbReference>
<dbReference type="RefSeq" id="WP_092208787.1">
    <property type="nucleotide sequence ID" value="NZ_FOVN01000005.1"/>
</dbReference>
<dbReference type="OrthoDB" id="9772349at2"/>
<evidence type="ECO:0000313" key="4">
    <source>
        <dbReference type="Proteomes" id="UP000198705"/>
    </source>
</evidence>
<dbReference type="GO" id="GO:0008713">
    <property type="term" value="F:ADP-heptose-lipopolysaccharide heptosyltransferase activity"/>
    <property type="evidence" value="ECO:0007669"/>
    <property type="project" value="TreeGrafter"/>
</dbReference>
<dbReference type="InterPro" id="IPR051199">
    <property type="entry name" value="LPS_LOS_Heptosyltrfase"/>
</dbReference>
<sequence>MKVLVIQQKMIGDVLTTSVLFKALRERYPNAQLDYLINSHTFPVVKNNPFIDNFIFFTPEAEKSKIALWSLAKSVKKEKYDVVMDVYSKLSSNLITALSGAKTKISYYKPYTSFLYHHNIKRSNKTDQACGLAIVNRLQLLEPLDIYIQSARPKIYLTTEELETSKQFLISNGINLDKPLIMISVLGSGPNKTYPFEYMAQVIDQIVATTDGQVLFNYIPKQEADAQAIFKLCKPETQNHIYLNLFGKSLREFLALTAHCHALIGNEGGAINMAKALNIKTFTIFSPWIDKDTWNIFEEKCVNESVHLKDYKPELYKEKREKDMKPQATELYQVFNPNLFTEKLQVFLKKLIAHG</sequence>
<organism evidence="3 4">
    <name type="scientific">Bizionia echini</name>
    <dbReference type="NCBI Taxonomy" id="649333"/>
    <lineage>
        <taxon>Bacteria</taxon>
        <taxon>Pseudomonadati</taxon>
        <taxon>Bacteroidota</taxon>
        <taxon>Flavobacteriia</taxon>
        <taxon>Flavobacteriales</taxon>
        <taxon>Flavobacteriaceae</taxon>
        <taxon>Bizionia</taxon>
    </lineage>
</organism>
<keyword evidence="2 3" id="KW-0808">Transferase</keyword>
<dbReference type="Gene3D" id="3.40.50.2000">
    <property type="entry name" value="Glycogen Phosphorylase B"/>
    <property type="match status" value="2"/>
</dbReference>
<evidence type="ECO:0000256" key="1">
    <source>
        <dbReference type="ARBA" id="ARBA00022676"/>
    </source>
</evidence>
<accession>A0A1I5CGE9</accession>
<dbReference type="EMBL" id="FOVN01000005">
    <property type="protein sequence ID" value="SFN85987.1"/>
    <property type="molecule type" value="Genomic_DNA"/>
</dbReference>
<dbReference type="AlphaFoldDB" id="A0A1I5CGE9"/>
<dbReference type="Pfam" id="PF01075">
    <property type="entry name" value="Glyco_transf_9"/>
    <property type="match status" value="1"/>
</dbReference>
<dbReference type="GO" id="GO:0009244">
    <property type="term" value="P:lipopolysaccharide core region biosynthetic process"/>
    <property type="evidence" value="ECO:0007669"/>
    <property type="project" value="TreeGrafter"/>
</dbReference>
<reference evidence="4" key="1">
    <citation type="submission" date="2016-10" db="EMBL/GenBank/DDBJ databases">
        <authorList>
            <person name="Varghese N."/>
            <person name="Submissions S."/>
        </authorList>
    </citation>
    <scope>NUCLEOTIDE SEQUENCE [LARGE SCALE GENOMIC DNA]</scope>
    <source>
        <strain evidence="4">DSM 23925</strain>
    </source>
</reference>
<keyword evidence="4" id="KW-1185">Reference proteome</keyword>
<keyword evidence="1" id="KW-0328">Glycosyltransferase</keyword>